<evidence type="ECO:0000256" key="8">
    <source>
        <dbReference type="ARBA" id="ARBA00023170"/>
    </source>
</evidence>
<feature type="transmembrane region" description="Helical" evidence="11">
    <location>
        <begin position="126"/>
        <end position="146"/>
    </location>
</feature>
<dbReference type="STRING" id="6832.A0A553PHU4"/>
<evidence type="ECO:0000256" key="3">
    <source>
        <dbReference type="ARBA" id="ARBA00022475"/>
    </source>
</evidence>
<proteinExistence type="inferred from homology"/>
<feature type="transmembrane region" description="Helical" evidence="11">
    <location>
        <begin position="167"/>
        <end position="188"/>
    </location>
</feature>
<dbReference type="GO" id="GO:0035237">
    <property type="term" value="F:corazonin receptor activity"/>
    <property type="evidence" value="ECO:0007669"/>
    <property type="project" value="TreeGrafter"/>
</dbReference>
<dbReference type="CDD" id="cd00637">
    <property type="entry name" value="7tm_classA_rhodopsin-like"/>
    <property type="match status" value="1"/>
</dbReference>
<dbReference type="EMBL" id="VCGU01000004">
    <property type="protein sequence ID" value="TRY77252.1"/>
    <property type="molecule type" value="Genomic_DNA"/>
</dbReference>
<dbReference type="OMA" id="RFSMARC"/>
<dbReference type="Proteomes" id="UP000318571">
    <property type="component" value="Chromosome 5"/>
</dbReference>
<evidence type="ECO:0000256" key="11">
    <source>
        <dbReference type="SAM" id="Phobius"/>
    </source>
</evidence>
<keyword evidence="7 11" id="KW-0472">Membrane</keyword>
<keyword evidence="4 11" id="KW-0812">Transmembrane</keyword>
<evidence type="ECO:0000256" key="1">
    <source>
        <dbReference type="ARBA" id="ARBA00004651"/>
    </source>
</evidence>
<dbReference type="InterPro" id="IPR017452">
    <property type="entry name" value="GPCR_Rhodpsn_7TM"/>
</dbReference>
<evidence type="ECO:0000256" key="9">
    <source>
        <dbReference type="ARBA" id="ARBA00023224"/>
    </source>
</evidence>
<dbReference type="Gene3D" id="1.20.1070.10">
    <property type="entry name" value="Rhodopsin 7-helix transmembrane proteins"/>
    <property type="match status" value="1"/>
</dbReference>
<comment type="similarity">
    <text evidence="2">Belongs to the G-protein coupled receptor 1 family.</text>
</comment>
<dbReference type="PANTHER" id="PTHR24230">
    <property type="entry name" value="G-PROTEIN COUPLED RECEPTOR"/>
    <property type="match status" value="1"/>
</dbReference>
<keyword evidence="5 11" id="KW-1133">Transmembrane helix</keyword>
<name>A0A553PHU4_TIGCA</name>
<feature type="region of interest" description="Disordered" evidence="10">
    <location>
        <begin position="412"/>
        <end position="456"/>
    </location>
</feature>
<sequence>MTEYHSDPHGGLPPTIPPPKWIENASCYSPLLLDNVNAVNLLSVSWVDFLKAFLILSTTILSVIINLAFFMILNTKFYCKWLRPQPRYILSALALNDLGTGCFVTMFGIYPSLFECWPFGETFCQIQALLRGSFSQHSSLILIILACERYISSVHPFSYKHMCNKKICLTVILMSWVLSVLFYSGIVLHPTGFHFNTHGLMLCEPYQLSNNALILASCLFYFPTTMVLMYCYGTIFHSSKANPQYRKTLFATLPYLVGGQMAANQTEKFWEEQERSELASRSSAAISLTFIIVVTPWAIQQVITSCTRTTSPASVDFFVSWLAATHTFWSPIIYWMLNEKFQQASHRYLIRQVLCRPLPLDWNFSCESDGDNCSPDAGNNPAVHHPQVHEKMWGEILEKSFSIRDLSDVGDEDSQVFSSTSSSASCPHSQGNHNHHPLPTMISDISERGSGQRVLL</sequence>
<feature type="non-terminal residue" evidence="13">
    <location>
        <position position="456"/>
    </location>
</feature>
<dbReference type="SUPFAM" id="SSF81321">
    <property type="entry name" value="Family A G protein-coupled receptor-like"/>
    <property type="match status" value="1"/>
</dbReference>
<dbReference type="PROSITE" id="PS50262">
    <property type="entry name" value="G_PROTEIN_RECEP_F1_2"/>
    <property type="match status" value="1"/>
</dbReference>
<organism evidence="13 14">
    <name type="scientific">Tigriopus californicus</name>
    <name type="common">Marine copepod</name>
    <dbReference type="NCBI Taxonomy" id="6832"/>
    <lineage>
        <taxon>Eukaryota</taxon>
        <taxon>Metazoa</taxon>
        <taxon>Ecdysozoa</taxon>
        <taxon>Arthropoda</taxon>
        <taxon>Crustacea</taxon>
        <taxon>Multicrustacea</taxon>
        <taxon>Hexanauplia</taxon>
        <taxon>Copepoda</taxon>
        <taxon>Harpacticoida</taxon>
        <taxon>Harpacticidae</taxon>
        <taxon>Tigriopus</taxon>
    </lineage>
</organism>
<dbReference type="GO" id="GO:0005886">
    <property type="term" value="C:plasma membrane"/>
    <property type="evidence" value="ECO:0007669"/>
    <property type="project" value="UniProtKB-SubCell"/>
</dbReference>
<evidence type="ECO:0000313" key="13">
    <source>
        <dbReference type="EMBL" id="TRY77252.1"/>
    </source>
</evidence>
<feature type="transmembrane region" description="Helical" evidence="11">
    <location>
        <begin position="94"/>
        <end position="114"/>
    </location>
</feature>
<keyword evidence="3" id="KW-1003">Cell membrane</keyword>
<dbReference type="AlphaFoldDB" id="A0A553PHU4"/>
<evidence type="ECO:0000256" key="10">
    <source>
        <dbReference type="SAM" id="MobiDB-lite"/>
    </source>
</evidence>
<evidence type="ECO:0000256" key="7">
    <source>
        <dbReference type="ARBA" id="ARBA00023136"/>
    </source>
</evidence>
<keyword evidence="14" id="KW-1185">Reference proteome</keyword>
<keyword evidence="6" id="KW-0297">G-protein coupled receptor</keyword>
<gene>
    <name evidence="13" type="ORF">TCAL_00124</name>
</gene>
<feature type="compositionally biased region" description="Low complexity" evidence="10">
    <location>
        <begin position="415"/>
        <end position="429"/>
    </location>
</feature>
<protein>
    <recommendedName>
        <fullName evidence="12">G-protein coupled receptors family 1 profile domain-containing protein</fullName>
    </recommendedName>
</protein>
<evidence type="ECO:0000256" key="6">
    <source>
        <dbReference type="ARBA" id="ARBA00023040"/>
    </source>
</evidence>
<evidence type="ECO:0000256" key="4">
    <source>
        <dbReference type="ARBA" id="ARBA00022692"/>
    </source>
</evidence>
<dbReference type="PRINTS" id="PR00237">
    <property type="entry name" value="GPCRRHODOPSN"/>
</dbReference>
<comment type="subcellular location">
    <subcellularLocation>
        <location evidence="1">Cell membrane</location>
        <topology evidence="1">Multi-pass membrane protein</topology>
    </subcellularLocation>
</comment>
<evidence type="ECO:0000259" key="12">
    <source>
        <dbReference type="PROSITE" id="PS50262"/>
    </source>
</evidence>
<keyword evidence="8" id="KW-0675">Receptor</keyword>
<comment type="caution">
    <text evidence="13">The sequence shown here is derived from an EMBL/GenBank/DDBJ whole genome shotgun (WGS) entry which is preliminary data.</text>
</comment>
<reference evidence="13 14" key="1">
    <citation type="journal article" date="2018" name="Nat. Ecol. Evol.">
        <title>Genomic signatures of mitonuclear coevolution across populations of Tigriopus californicus.</title>
        <authorList>
            <person name="Barreto F.S."/>
            <person name="Watson E.T."/>
            <person name="Lima T.G."/>
            <person name="Willett C.S."/>
            <person name="Edmands S."/>
            <person name="Li W."/>
            <person name="Burton R.S."/>
        </authorList>
    </citation>
    <scope>NUCLEOTIDE SEQUENCE [LARGE SCALE GENOMIC DNA]</scope>
    <source>
        <strain evidence="13 14">San Diego</strain>
    </source>
</reference>
<keyword evidence="9" id="KW-0807">Transducer</keyword>
<evidence type="ECO:0000256" key="2">
    <source>
        <dbReference type="ARBA" id="ARBA00010663"/>
    </source>
</evidence>
<evidence type="ECO:0000256" key="5">
    <source>
        <dbReference type="ARBA" id="ARBA00022989"/>
    </source>
</evidence>
<feature type="domain" description="G-protein coupled receptors family 1 profile" evidence="12">
    <location>
        <begin position="65"/>
        <end position="334"/>
    </location>
</feature>
<feature type="transmembrane region" description="Helical" evidence="11">
    <location>
        <begin position="319"/>
        <end position="337"/>
    </location>
</feature>
<accession>A0A553PHU4</accession>
<dbReference type="InterPro" id="IPR000276">
    <property type="entry name" value="GPCR_Rhodpsn"/>
</dbReference>
<dbReference type="PANTHER" id="PTHR24230:SF141">
    <property type="entry name" value="G-PROTEIN COUPLED RECEPTORS FAMILY 1 PROFILE DOMAIN-CONTAINING PROTEIN"/>
    <property type="match status" value="1"/>
</dbReference>
<feature type="transmembrane region" description="Helical" evidence="11">
    <location>
        <begin position="52"/>
        <end position="73"/>
    </location>
</feature>
<evidence type="ECO:0000313" key="14">
    <source>
        <dbReference type="Proteomes" id="UP000318571"/>
    </source>
</evidence>
<feature type="transmembrane region" description="Helical" evidence="11">
    <location>
        <begin position="278"/>
        <end position="299"/>
    </location>
</feature>
<dbReference type="Pfam" id="PF00001">
    <property type="entry name" value="7tm_1"/>
    <property type="match status" value="1"/>
</dbReference>
<feature type="transmembrane region" description="Helical" evidence="11">
    <location>
        <begin position="208"/>
        <end position="232"/>
    </location>
</feature>